<gene>
    <name evidence="2" type="ORF">ACFYKX_22095</name>
</gene>
<protein>
    <submittedName>
        <fullName evidence="2">PRC-barrel domain-containing protein</fullName>
    </submittedName>
</protein>
<dbReference type="EMBL" id="JBIACK010000014">
    <property type="protein sequence ID" value="MFE8703276.1"/>
    <property type="molecule type" value="Genomic_DNA"/>
</dbReference>
<sequence length="158" mass="17338">MRTFSLLKGLPVIVKSSGNKIGDVYDISISNNGMVKGLLIKKGALFKKMLFIDIQNITSFGQDGVMIEDSSKVETLKNSADYTFDSSHKLTGKILMSSKGEKLGLLEDVYFQEELGTIVGYECSDGFFSDITEGKRVIKTNEPPTIGKDTIIVNVNEV</sequence>
<dbReference type="InterPro" id="IPR027275">
    <property type="entry name" value="PRC-brl_dom"/>
</dbReference>
<dbReference type="InterPro" id="IPR011033">
    <property type="entry name" value="PRC_barrel-like_sf"/>
</dbReference>
<feature type="domain" description="PRC-barrel" evidence="1">
    <location>
        <begin position="4"/>
        <end position="71"/>
    </location>
</feature>
<evidence type="ECO:0000259" key="1">
    <source>
        <dbReference type="Pfam" id="PF05239"/>
    </source>
</evidence>
<dbReference type="Gene3D" id="2.30.30.240">
    <property type="entry name" value="PRC-barrel domain"/>
    <property type="match status" value="2"/>
</dbReference>
<keyword evidence="3" id="KW-1185">Reference proteome</keyword>
<proteinExistence type="predicted"/>
<dbReference type="SUPFAM" id="SSF50346">
    <property type="entry name" value="PRC-barrel domain"/>
    <property type="match status" value="2"/>
</dbReference>
<dbReference type="Proteomes" id="UP001601059">
    <property type="component" value="Unassembled WGS sequence"/>
</dbReference>
<dbReference type="Pfam" id="PF05239">
    <property type="entry name" value="PRC"/>
    <property type="match status" value="2"/>
</dbReference>
<dbReference type="RefSeq" id="WP_389363668.1">
    <property type="nucleotide sequence ID" value="NZ_JBIACK010000014.1"/>
</dbReference>
<organism evidence="2 3">
    <name type="scientific">Cytobacillus spartinae</name>
    <dbReference type="NCBI Taxonomy" id="3299023"/>
    <lineage>
        <taxon>Bacteria</taxon>
        <taxon>Bacillati</taxon>
        <taxon>Bacillota</taxon>
        <taxon>Bacilli</taxon>
        <taxon>Bacillales</taxon>
        <taxon>Bacillaceae</taxon>
        <taxon>Cytobacillus</taxon>
    </lineage>
</organism>
<name>A0ABW6KGI7_9BACI</name>
<feature type="domain" description="PRC-barrel" evidence="1">
    <location>
        <begin position="86"/>
        <end position="156"/>
    </location>
</feature>
<evidence type="ECO:0000313" key="3">
    <source>
        <dbReference type="Proteomes" id="UP001601059"/>
    </source>
</evidence>
<accession>A0ABW6KGI7</accession>
<evidence type="ECO:0000313" key="2">
    <source>
        <dbReference type="EMBL" id="MFE8703276.1"/>
    </source>
</evidence>
<reference evidence="2 3" key="1">
    <citation type="submission" date="2024-08" db="EMBL/GenBank/DDBJ databases">
        <title>Two novel Cytobacillus novel species.</title>
        <authorList>
            <person name="Liu G."/>
        </authorList>
    </citation>
    <scope>NUCLEOTIDE SEQUENCE [LARGE SCALE GENOMIC DNA]</scope>
    <source>
        <strain evidence="2 3">FJAT-54145</strain>
    </source>
</reference>
<comment type="caution">
    <text evidence="2">The sequence shown here is derived from an EMBL/GenBank/DDBJ whole genome shotgun (WGS) entry which is preliminary data.</text>
</comment>